<gene>
    <name evidence="2" type="ORF">A4H34_04455</name>
</gene>
<feature type="domain" description="KAP NTPase" evidence="1">
    <location>
        <begin position="46"/>
        <end position="218"/>
    </location>
</feature>
<dbReference type="Pfam" id="PF07693">
    <property type="entry name" value="KAP_NTPase"/>
    <property type="match status" value="1"/>
</dbReference>
<dbReference type="Proteomes" id="UP000078368">
    <property type="component" value="Unassembled WGS sequence"/>
</dbReference>
<evidence type="ECO:0000313" key="3">
    <source>
        <dbReference type="Proteomes" id="UP000078368"/>
    </source>
</evidence>
<dbReference type="EMBL" id="LVZK01000001">
    <property type="protein sequence ID" value="OAP86402.1"/>
    <property type="molecule type" value="Genomic_DNA"/>
</dbReference>
<protein>
    <recommendedName>
        <fullName evidence="1">KAP NTPase domain-containing protein</fullName>
    </recommendedName>
</protein>
<comment type="caution">
    <text evidence="2">The sequence shown here is derived from an EMBL/GenBank/DDBJ whole genome shotgun (WGS) entry which is preliminary data.</text>
</comment>
<proteinExistence type="predicted"/>
<organism evidence="2 3">
    <name type="scientific">Peptidiphaga gingivicola</name>
    <dbReference type="NCBI Taxonomy" id="2741497"/>
    <lineage>
        <taxon>Bacteria</taxon>
        <taxon>Bacillati</taxon>
        <taxon>Actinomycetota</taxon>
        <taxon>Actinomycetes</taxon>
        <taxon>Actinomycetales</taxon>
        <taxon>Actinomycetaceae</taxon>
        <taxon>Peptidiphaga</taxon>
    </lineage>
</organism>
<dbReference type="InterPro" id="IPR011646">
    <property type="entry name" value="KAP_P-loop"/>
</dbReference>
<accession>A0A179B3X3</accession>
<keyword evidence="3" id="KW-1185">Reference proteome</keyword>
<name>A0A179B3X3_9ACTO</name>
<evidence type="ECO:0000259" key="1">
    <source>
        <dbReference type="Pfam" id="PF07693"/>
    </source>
</evidence>
<reference evidence="2 3" key="1">
    <citation type="submission" date="2016-04" db="EMBL/GenBank/DDBJ databases">
        <title>Peptidophaga gingivicola gen. nov., sp. nov., isolated from human subgingival plaque.</title>
        <authorList>
            <person name="Beall C.J."/>
            <person name="Mokrzan E.M."/>
            <person name="Griffen A.L."/>
            <person name="Leys E.J."/>
        </authorList>
    </citation>
    <scope>NUCLEOTIDE SEQUENCE [LARGE SCALE GENOMIC DNA]</scope>
    <source>
        <strain evidence="2 3">BA112</strain>
    </source>
</reference>
<evidence type="ECO:0000313" key="2">
    <source>
        <dbReference type="EMBL" id="OAP86402.1"/>
    </source>
</evidence>
<dbReference type="AlphaFoldDB" id="A0A179B3X3"/>
<sequence>MFSGSDQLVDFFFTQIGAELKVKNESRLGKIADWLGQYAGILKPAAKLIPLPGASAVGEVIAAGINGLAGTTSADRSVQEIKDDITKALSKLEEPIVVVIDDIDRLTKIEIREIFKLVRLTASFPNIIYLLAFDRERVEQALSEDGISGRAYLEKIVLLSFDIPQASEKLLRSRTIAELERVLSPITNATLDEHRWASAYLEVIEPLLSNIRDVTRYAISAKQTIKDLGDKVDLVDLLAMEALRVFRPEIFRRLPTLRNELAGAGVIVGGAGKRTRKGIEEMFKDSGDEGNPSAIESLLNEFPGNETVVALLAYVFPASQHDHMSEQLNTWRTERRMAHIDFLNLYFDRVMPDSLVAFRYSECAVNLLNDRRLIESYLTKLPPETLEDAIDGLASYETKFTDDMVIPGSITLLNLIDTISKKKRRSLFDIAGGFAVRHVVIALLHRVDKEEEREKFVSQILEGLETYSSKLYLIETIRYSNLGEKGLVSETFAEQIYADFVQTLQNTPPNKPSREWNAGPIYYEVAINTGEAPLSPSNDPVLLQSVLYSLRFTTSSQSLDPLQDQSKDRLDWDKLVKLFGSEDKVRTALLNIREKLGDDEVFRLADRYLQGWEPDPS</sequence>